<keyword evidence="4 5" id="KW-0472">Membrane</keyword>
<feature type="transmembrane region" description="Helical" evidence="5">
    <location>
        <begin position="89"/>
        <end position="111"/>
    </location>
</feature>
<feature type="transmembrane region" description="Helical" evidence="5">
    <location>
        <begin position="267"/>
        <end position="285"/>
    </location>
</feature>
<feature type="transmembrane region" description="Helical" evidence="5">
    <location>
        <begin position="118"/>
        <end position="137"/>
    </location>
</feature>
<evidence type="ECO:0000313" key="6">
    <source>
        <dbReference type="EMBL" id="KAJ9142389.1"/>
    </source>
</evidence>
<feature type="transmembrane region" description="Helical" evidence="5">
    <location>
        <begin position="180"/>
        <end position="201"/>
    </location>
</feature>
<evidence type="ECO:0000256" key="5">
    <source>
        <dbReference type="SAM" id="Phobius"/>
    </source>
</evidence>
<dbReference type="Pfam" id="PF05978">
    <property type="entry name" value="UNC-93"/>
    <property type="match status" value="1"/>
</dbReference>
<feature type="transmembrane region" description="Helical" evidence="5">
    <location>
        <begin position="143"/>
        <end position="168"/>
    </location>
</feature>
<feature type="transmembrane region" description="Helical" evidence="5">
    <location>
        <begin position="439"/>
        <end position="461"/>
    </location>
</feature>
<dbReference type="AlphaFoldDB" id="A0AA38RM83"/>
<dbReference type="SUPFAM" id="SSF103473">
    <property type="entry name" value="MFS general substrate transporter"/>
    <property type="match status" value="1"/>
</dbReference>
<feature type="transmembrane region" description="Helical" evidence="5">
    <location>
        <begin position="334"/>
        <end position="354"/>
    </location>
</feature>
<feature type="transmembrane region" description="Helical" evidence="5">
    <location>
        <begin position="305"/>
        <end position="322"/>
    </location>
</feature>
<dbReference type="GO" id="GO:0016020">
    <property type="term" value="C:membrane"/>
    <property type="evidence" value="ECO:0007669"/>
    <property type="project" value="UniProtKB-SubCell"/>
</dbReference>
<evidence type="ECO:0000256" key="4">
    <source>
        <dbReference type="ARBA" id="ARBA00023136"/>
    </source>
</evidence>
<dbReference type="InterPro" id="IPR010291">
    <property type="entry name" value="Ion_channel_UNC-93"/>
</dbReference>
<keyword evidence="3 5" id="KW-1133">Transmembrane helix</keyword>
<evidence type="ECO:0000313" key="7">
    <source>
        <dbReference type="Proteomes" id="UP001174694"/>
    </source>
</evidence>
<comment type="caution">
    <text evidence="6">The sequence shown here is derived from an EMBL/GenBank/DDBJ whole genome shotgun (WGS) entry which is preliminary data.</text>
</comment>
<dbReference type="Gene3D" id="1.20.1250.20">
    <property type="entry name" value="MFS general substrate transporter like domains"/>
    <property type="match status" value="1"/>
</dbReference>
<feature type="transmembrane region" description="Helical" evidence="5">
    <location>
        <begin position="409"/>
        <end position="427"/>
    </location>
</feature>
<dbReference type="Proteomes" id="UP001174694">
    <property type="component" value="Unassembled WGS sequence"/>
</dbReference>
<dbReference type="InterPro" id="IPR051617">
    <property type="entry name" value="UNC-93-like_regulator"/>
</dbReference>
<feature type="transmembrane region" description="Helical" evidence="5">
    <location>
        <begin position="213"/>
        <end position="231"/>
    </location>
</feature>
<name>A0AA38RM83_9PEZI</name>
<keyword evidence="7" id="KW-1185">Reference proteome</keyword>
<evidence type="ECO:0000256" key="1">
    <source>
        <dbReference type="ARBA" id="ARBA00004141"/>
    </source>
</evidence>
<feature type="transmembrane region" description="Helical" evidence="5">
    <location>
        <begin position="48"/>
        <end position="69"/>
    </location>
</feature>
<evidence type="ECO:0000256" key="3">
    <source>
        <dbReference type="ARBA" id="ARBA00022989"/>
    </source>
</evidence>
<accession>A0AA38RM83</accession>
<dbReference type="PANTHER" id="PTHR23294">
    <property type="entry name" value="ET TRANSLATION PRODUCT-RELATED"/>
    <property type="match status" value="1"/>
</dbReference>
<gene>
    <name evidence="6" type="ORF">NKR23_g7138</name>
</gene>
<dbReference type="EMBL" id="JANBVO010000022">
    <property type="protein sequence ID" value="KAJ9142389.1"/>
    <property type="molecule type" value="Genomic_DNA"/>
</dbReference>
<sequence>MAEAKDTADMKGMAANDMEHGSALPDRENGEVVTFKTRRILGVSIPRYAAPMTQIVVVGFILFLNPGMYNALAGLGGAGQVDATVQNNAGIGLHSAFAVFGFIVGSIHNYIGVKWTMAIGGIGYAVYSASFLCYNHTQNEGFVIFSGTLLGMCGAFLWCAQGVVMMSYPTESQKGRAISITWLLFNMGAVIGAAVTVGQNWKVKSGPVTDGTYAAFIVLEALGAALCWCLVPSENVVRADGTRVQRYVHPGIMEEFKGLYRTIVGDPWIILLFPMFFASNYFYTYQFNDMNAYWFSTRTRAFNNVFYWISQIIAAASFGAFLDWTRLSRRARAGVAWVLMFVMVNAIWGGGVAFVKKTHRSHKGPNMDIYDKDYTWYLILYMAYGFLDALWQTYCYYTMGALTNDPRKLAYYSGFYKSIQAVGATAISKLDAEKAPIAALFGSSWGLMAGGLLFALPVYIWRLKDTEVTDSDMEDVTKGPHEEATAKT</sequence>
<dbReference type="InterPro" id="IPR036259">
    <property type="entry name" value="MFS_trans_sf"/>
</dbReference>
<comment type="subcellular location">
    <subcellularLocation>
        <location evidence="1">Membrane</location>
        <topology evidence="1">Multi-pass membrane protein</topology>
    </subcellularLocation>
</comment>
<organism evidence="6 7">
    <name type="scientific">Pleurostoma richardsiae</name>
    <dbReference type="NCBI Taxonomy" id="41990"/>
    <lineage>
        <taxon>Eukaryota</taxon>
        <taxon>Fungi</taxon>
        <taxon>Dikarya</taxon>
        <taxon>Ascomycota</taxon>
        <taxon>Pezizomycotina</taxon>
        <taxon>Sordariomycetes</taxon>
        <taxon>Sordariomycetidae</taxon>
        <taxon>Calosphaeriales</taxon>
        <taxon>Pleurostomataceae</taxon>
        <taxon>Pleurostoma</taxon>
    </lineage>
</organism>
<evidence type="ECO:0000256" key="2">
    <source>
        <dbReference type="ARBA" id="ARBA00022692"/>
    </source>
</evidence>
<dbReference type="PANTHER" id="PTHR23294:SF54">
    <property type="entry name" value="DUF895 DOMAIN MEMBRANE PROTEIN (AFU_ORTHOLOGUE AFUA_8G04110)"/>
    <property type="match status" value="1"/>
</dbReference>
<feature type="transmembrane region" description="Helical" evidence="5">
    <location>
        <begin position="374"/>
        <end position="397"/>
    </location>
</feature>
<keyword evidence="2 5" id="KW-0812">Transmembrane</keyword>
<reference evidence="6" key="1">
    <citation type="submission" date="2022-07" db="EMBL/GenBank/DDBJ databases">
        <title>Fungi with potential for degradation of polypropylene.</title>
        <authorList>
            <person name="Gostincar C."/>
        </authorList>
    </citation>
    <scope>NUCLEOTIDE SEQUENCE</scope>
    <source>
        <strain evidence="6">EXF-13308</strain>
    </source>
</reference>
<protein>
    <submittedName>
        <fullName evidence="6">MFS general substrate transporter</fullName>
    </submittedName>
</protein>
<proteinExistence type="predicted"/>